<comment type="caution">
    <text evidence="1">The sequence shown here is derived from an EMBL/GenBank/DDBJ whole genome shotgun (WGS) entry which is preliminary data.</text>
</comment>
<name>A0A4R8VDC6_9MICO</name>
<organism evidence="1 2">
    <name type="scientific">Terrimesophilobacter mesophilus</name>
    <dbReference type="NCBI Taxonomy" id="433647"/>
    <lineage>
        <taxon>Bacteria</taxon>
        <taxon>Bacillati</taxon>
        <taxon>Actinomycetota</taxon>
        <taxon>Actinomycetes</taxon>
        <taxon>Micrococcales</taxon>
        <taxon>Microbacteriaceae</taxon>
        <taxon>Terrimesophilobacter</taxon>
    </lineage>
</organism>
<accession>A0A4R8VDC6</accession>
<reference evidence="1 2" key="1">
    <citation type="submission" date="2019-03" db="EMBL/GenBank/DDBJ databases">
        <title>Genomics of glacier-inhabiting Cryobacterium strains.</title>
        <authorList>
            <person name="Liu Q."/>
            <person name="Xin Y.-H."/>
        </authorList>
    </citation>
    <scope>NUCLEOTIDE SEQUENCE [LARGE SCALE GENOMIC DNA]</scope>
    <source>
        <strain evidence="1 2">CGMCC 1.10440</strain>
    </source>
</reference>
<dbReference type="InterPro" id="IPR029068">
    <property type="entry name" value="Glyas_Bleomycin-R_OHBP_Dase"/>
</dbReference>
<evidence type="ECO:0000313" key="1">
    <source>
        <dbReference type="EMBL" id="TFB80476.1"/>
    </source>
</evidence>
<dbReference type="Proteomes" id="UP000298488">
    <property type="component" value="Unassembled WGS sequence"/>
</dbReference>
<dbReference type="OrthoDB" id="5119162at2"/>
<dbReference type="Gene3D" id="3.10.180.10">
    <property type="entry name" value="2,3-Dihydroxybiphenyl 1,2-Dioxygenase, domain 1"/>
    <property type="match status" value="1"/>
</dbReference>
<dbReference type="PROSITE" id="PS51819">
    <property type="entry name" value="VOC"/>
    <property type="match status" value="1"/>
</dbReference>
<gene>
    <name evidence="1" type="ORF">E3N84_10805</name>
</gene>
<proteinExistence type="predicted"/>
<dbReference type="EMBL" id="SOFI01000003">
    <property type="protein sequence ID" value="TFB80476.1"/>
    <property type="molecule type" value="Genomic_DNA"/>
</dbReference>
<dbReference type="AlphaFoldDB" id="A0A4R8VDC6"/>
<dbReference type="Pfam" id="PF00903">
    <property type="entry name" value="Glyoxalase"/>
    <property type="match status" value="1"/>
</dbReference>
<sequence>MEKIEMVYLPVNDLQQALAYYRDALGWTELWREGDSTAAIGPSDGEVSVMLDVSTTGSEKSGPILTVDDVPRWIDERRERLSVAKEPSEIPGGWWASVTDPSGNITYIIDQSTAD</sequence>
<keyword evidence="2" id="KW-1185">Reference proteome</keyword>
<evidence type="ECO:0000313" key="2">
    <source>
        <dbReference type="Proteomes" id="UP000298488"/>
    </source>
</evidence>
<dbReference type="CDD" id="cd06587">
    <property type="entry name" value="VOC"/>
    <property type="match status" value="1"/>
</dbReference>
<dbReference type="SUPFAM" id="SSF54593">
    <property type="entry name" value="Glyoxalase/Bleomycin resistance protein/Dihydroxybiphenyl dioxygenase"/>
    <property type="match status" value="1"/>
</dbReference>
<dbReference type="InterPro" id="IPR004360">
    <property type="entry name" value="Glyas_Fos-R_dOase_dom"/>
</dbReference>
<dbReference type="RefSeq" id="WP_104096331.1">
    <property type="nucleotide sequence ID" value="NZ_JACHBP010000001.1"/>
</dbReference>
<dbReference type="InterPro" id="IPR037523">
    <property type="entry name" value="VOC_core"/>
</dbReference>
<protein>
    <submittedName>
        <fullName evidence="1">VOC family protein</fullName>
    </submittedName>
</protein>